<evidence type="ECO:0000313" key="2">
    <source>
        <dbReference type="EMBL" id="KAG7520692.1"/>
    </source>
</evidence>
<comment type="caution">
    <text evidence="2">The sequence shown here is derived from an EMBL/GenBank/DDBJ whole genome shotgun (WGS) entry which is preliminary data.</text>
</comment>
<protein>
    <submittedName>
        <fullName evidence="2">Uncharacterized protein</fullName>
    </submittedName>
</protein>
<evidence type="ECO:0000256" key="1">
    <source>
        <dbReference type="SAM" id="MobiDB-lite"/>
    </source>
</evidence>
<accession>A0AAV6SW42</accession>
<reference evidence="2 3" key="1">
    <citation type="journal article" date="2021" name="Sci. Rep.">
        <title>Chromosome anchoring in Senegalese sole (Solea senegalensis) reveals sex-associated markers and genome rearrangements in flatfish.</title>
        <authorList>
            <person name="Guerrero-Cozar I."/>
            <person name="Gomez-Garrido J."/>
            <person name="Berbel C."/>
            <person name="Martinez-Blanch J.F."/>
            <person name="Alioto T."/>
            <person name="Claros M.G."/>
            <person name="Gagnaire P.A."/>
            <person name="Manchado M."/>
        </authorList>
    </citation>
    <scope>NUCLEOTIDE SEQUENCE [LARGE SCALE GENOMIC DNA]</scope>
    <source>
        <strain evidence="2">Sse05_10M</strain>
    </source>
</reference>
<organism evidence="2 3">
    <name type="scientific">Solea senegalensis</name>
    <name type="common">Senegalese sole</name>
    <dbReference type="NCBI Taxonomy" id="28829"/>
    <lineage>
        <taxon>Eukaryota</taxon>
        <taxon>Metazoa</taxon>
        <taxon>Chordata</taxon>
        <taxon>Craniata</taxon>
        <taxon>Vertebrata</taxon>
        <taxon>Euteleostomi</taxon>
        <taxon>Actinopterygii</taxon>
        <taxon>Neopterygii</taxon>
        <taxon>Teleostei</taxon>
        <taxon>Neoteleostei</taxon>
        <taxon>Acanthomorphata</taxon>
        <taxon>Carangaria</taxon>
        <taxon>Pleuronectiformes</taxon>
        <taxon>Pleuronectoidei</taxon>
        <taxon>Soleidae</taxon>
        <taxon>Solea</taxon>
    </lineage>
</organism>
<name>A0AAV6SW42_SOLSE</name>
<keyword evidence="3" id="KW-1185">Reference proteome</keyword>
<proteinExistence type="predicted"/>
<gene>
    <name evidence="2" type="ORF">JOB18_034473</name>
</gene>
<feature type="region of interest" description="Disordered" evidence="1">
    <location>
        <begin position="40"/>
        <end position="62"/>
    </location>
</feature>
<dbReference type="EMBL" id="JAGKHQ010000003">
    <property type="protein sequence ID" value="KAG7520692.1"/>
    <property type="molecule type" value="Genomic_DNA"/>
</dbReference>
<dbReference type="Proteomes" id="UP000693946">
    <property type="component" value="Linkage Group LG11"/>
</dbReference>
<sequence length="85" mass="9027">MDVIHQCVCVCVRDAPDKCCSHIRHTVTWLQAQCTVCTTAPPESGPQKESGRSARTPRSADYAGATCCADVRECAADAKEAGDGE</sequence>
<evidence type="ECO:0000313" key="3">
    <source>
        <dbReference type="Proteomes" id="UP000693946"/>
    </source>
</evidence>
<dbReference type="AlphaFoldDB" id="A0AAV6SW42"/>